<feature type="compositionally biased region" description="Polar residues" evidence="1">
    <location>
        <begin position="294"/>
        <end position="309"/>
    </location>
</feature>
<dbReference type="PANTHER" id="PTHR33443:SF30">
    <property type="entry name" value="SARCOSINE DEHYDROGENASE-2C PROTEIN"/>
    <property type="match status" value="1"/>
</dbReference>
<feature type="compositionally biased region" description="Polar residues" evidence="1">
    <location>
        <begin position="237"/>
        <end position="249"/>
    </location>
</feature>
<proteinExistence type="evidence at transcript level"/>
<feature type="region of interest" description="Disordered" evidence="1">
    <location>
        <begin position="227"/>
        <end position="317"/>
    </location>
</feature>
<dbReference type="PANTHER" id="PTHR33443">
    <property type="entry name" value="ZGC:112980"/>
    <property type="match status" value="1"/>
</dbReference>
<reference evidence="2" key="1">
    <citation type="submission" date="2007-06" db="EMBL/GenBank/DDBJ databases">
        <title>Full length cDNA sequences from Sitka Spruce (Picea sitchensis).</title>
        <authorList>
            <person name="Ralph S.G."/>
            <person name="Chun H.E."/>
            <person name="Liao N."/>
            <person name="Ali J."/>
            <person name="Reid K."/>
            <person name="Kolosova N."/>
            <person name="Cooper N."/>
            <person name="Cullis C."/>
            <person name="Jancsik S."/>
            <person name="Moore R."/>
            <person name="Mayo M."/>
            <person name="Wagner S."/>
            <person name="Holt R.A."/>
            <person name="Jones S.J.M."/>
            <person name="Marra M.A."/>
            <person name="Ritland C.E."/>
            <person name="Ritland K."/>
            <person name="Bohlmann J."/>
        </authorList>
    </citation>
    <scope>NUCLEOTIDE SEQUENCE</scope>
    <source>
        <tissue evidence="2">Bark</tissue>
    </source>
</reference>
<evidence type="ECO:0008006" key="3">
    <source>
        <dbReference type="Google" id="ProtNLM"/>
    </source>
</evidence>
<evidence type="ECO:0000256" key="1">
    <source>
        <dbReference type="SAM" id="MobiDB-lite"/>
    </source>
</evidence>
<feature type="compositionally biased region" description="Polar residues" evidence="1">
    <location>
        <begin position="275"/>
        <end position="286"/>
    </location>
</feature>
<sequence>MQVAVLDISSSDDEREVVRSSSFKRSLAPVANDDDDEVIVIDKPYWFEKSNWHSKRPKNRRQIEESEQNDCWVLDGDPDKVDPDPGSCTDEKEDLVVTAEKGPVACRDFPHPRHFCVIFPFNSTPHEKHCILCHCYVCDKLAPCLLWGKGNASNDHCHSSDKEEKWTKLRNFYKMRKAPSMAIPNSFNAIFSLATRGSSVPVSRSNQGGTGALLPVHSNLNIYARQSSLSARPDQGRSLSSRNTGNRNASIEIPSSGYTNYVSSQNRRFGPTGSRFGSSVPRNASNLGVHRQGDSIQRSSRSRLTSVDSLQHRRDSRNLLLSSNTRENTTDTFATSQIHAMNANDILPRDFSCAHSYLVDEHLTKLCDFLLGSDSDESNRAQNDSSRDPSINHSIEPSSIPELTNMITTQPNASGQLSSSCVAPNQELQLFPQLSISAGVSNAVDNLVPWPVVQPTSDLITSMPIEQCSYSLDFQSFNCDWLNDTEYPPLHPGADSWVQTGSEVTVALQDWNYVTAQPVIQNNESICSDNIPAQSPGSHDTETVVLISHGQRPEWTVPMVPQPDVSDTKGQFCSEQGFSTSPTLVDPLCIELNRSCETVTTGKDWLY</sequence>
<feature type="compositionally biased region" description="Polar residues" evidence="1">
    <location>
        <begin position="256"/>
        <end position="267"/>
    </location>
</feature>
<protein>
    <recommendedName>
        <fullName evidence="3">RPM1 interacting protein 13</fullName>
    </recommendedName>
</protein>
<feature type="compositionally biased region" description="Polar residues" evidence="1">
    <location>
        <begin position="380"/>
        <end position="400"/>
    </location>
</feature>
<accession>B8LQQ8</accession>
<feature type="region of interest" description="Disordered" evidence="1">
    <location>
        <begin position="374"/>
        <end position="400"/>
    </location>
</feature>
<name>B8LQQ8_PICSI</name>
<organism evidence="2">
    <name type="scientific">Picea sitchensis</name>
    <name type="common">Sitka spruce</name>
    <name type="synonym">Pinus sitchensis</name>
    <dbReference type="NCBI Taxonomy" id="3332"/>
    <lineage>
        <taxon>Eukaryota</taxon>
        <taxon>Viridiplantae</taxon>
        <taxon>Streptophyta</taxon>
        <taxon>Embryophyta</taxon>
        <taxon>Tracheophyta</taxon>
        <taxon>Spermatophyta</taxon>
        <taxon>Pinopsida</taxon>
        <taxon>Pinidae</taxon>
        <taxon>Conifers I</taxon>
        <taxon>Pinales</taxon>
        <taxon>Pinaceae</taxon>
        <taxon>Picea</taxon>
    </lineage>
</organism>
<dbReference type="AlphaFoldDB" id="B8LQQ8"/>
<dbReference type="EMBL" id="EF678218">
    <property type="protein sequence ID" value="ABR17988.1"/>
    <property type="molecule type" value="mRNA"/>
</dbReference>
<evidence type="ECO:0000313" key="2">
    <source>
        <dbReference type="EMBL" id="ABR17988.1"/>
    </source>
</evidence>
<dbReference type="InterPro" id="IPR053234">
    <property type="entry name" value="RPM1_Interactor"/>
</dbReference>